<evidence type="ECO:0000256" key="1">
    <source>
        <dbReference type="SAM" id="MobiDB-lite"/>
    </source>
</evidence>
<evidence type="ECO:0000313" key="2">
    <source>
        <dbReference type="EMBL" id="JAP40166.1"/>
    </source>
</evidence>
<sequence>MASRVELKLTPLPELVDSPDIDPNTQRPRTPNTVPTDFPLIQRKNVRKIANTFFTCTEPCKYAGDFRRHRRTYMIPKEVLYMQDRRDVFWVGPEWSRKSEYQHDGAPPSAVLPWPREQAGERVEKHLKNESRDQFLGIEHYRRPPTNLPVKSVTKYGRATGGYYAERFPNKHPYFLSDIDLSQRAPMYHSVDPHPLLYYKIADVIQKDYIAQQKLPTEYQERFLAHKKVPPKHWD</sequence>
<gene>
    <name evidence="2" type="ORF">TR102613</name>
</gene>
<organism evidence="2">
    <name type="scientific">Schistocephalus solidus</name>
    <name type="common">Tapeworm</name>
    <dbReference type="NCBI Taxonomy" id="70667"/>
    <lineage>
        <taxon>Eukaryota</taxon>
        <taxon>Metazoa</taxon>
        <taxon>Spiralia</taxon>
        <taxon>Lophotrochozoa</taxon>
        <taxon>Platyhelminthes</taxon>
        <taxon>Cestoda</taxon>
        <taxon>Eucestoda</taxon>
        <taxon>Diphyllobothriidea</taxon>
        <taxon>Diphyllobothriidae</taxon>
        <taxon>Schistocephalus</taxon>
    </lineage>
</organism>
<proteinExistence type="predicted"/>
<feature type="compositionally biased region" description="Polar residues" evidence="1">
    <location>
        <begin position="23"/>
        <end position="35"/>
    </location>
</feature>
<dbReference type="EMBL" id="GEEE01023059">
    <property type="protein sequence ID" value="JAP40166.1"/>
    <property type="molecule type" value="Transcribed_RNA"/>
</dbReference>
<accession>A0A0X3NZ67</accession>
<reference evidence="2" key="1">
    <citation type="submission" date="2016-01" db="EMBL/GenBank/DDBJ databases">
        <title>Reference transcriptome for the parasite Schistocephalus solidus: insights into the molecular evolution of parasitism.</title>
        <authorList>
            <person name="Hebert F.O."/>
            <person name="Grambauer S."/>
            <person name="Barber I."/>
            <person name="Landry C.R."/>
            <person name="Aubin-Horth N."/>
        </authorList>
    </citation>
    <scope>NUCLEOTIDE SEQUENCE</scope>
</reference>
<feature type="region of interest" description="Disordered" evidence="1">
    <location>
        <begin position="1"/>
        <end position="37"/>
    </location>
</feature>
<dbReference type="AlphaFoldDB" id="A0A0X3NZ67"/>
<protein>
    <submittedName>
        <fullName evidence="2">Uncharacterized protein</fullName>
    </submittedName>
</protein>
<name>A0A0X3NZ67_SCHSO</name>